<proteinExistence type="predicted"/>
<evidence type="ECO:0000313" key="3">
    <source>
        <dbReference type="Proteomes" id="UP000050816"/>
    </source>
</evidence>
<organism evidence="2 3">
    <name type="scientific">Limosilactobacillus ingluviei DSM 15946</name>
    <dbReference type="NCBI Taxonomy" id="1423760"/>
    <lineage>
        <taxon>Bacteria</taxon>
        <taxon>Bacillati</taxon>
        <taxon>Bacillota</taxon>
        <taxon>Bacilli</taxon>
        <taxon>Lactobacillales</taxon>
        <taxon>Lactobacillaceae</taxon>
        <taxon>Limosilactobacillus</taxon>
    </lineage>
</organism>
<dbReference type="InterPro" id="IPR007138">
    <property type="entry name" value="ABM_dom"/>
</dbReference>
<dbReference type="PATRIC" id="fig|1423760.3.peg.1356"/>
<dbReference type="GO" id="GO:0003824">
    <property type="term" value="F:catalytic activity"/>
    <property type="evidence" value="ECO:0007669"/>
    <property type="project" value="TreeGrafter"/>
</dbReference>
<dbReference type="GeneID" id="82934397"/>
<dbReference type="PANTHER" id="PTHR33336:SF15">
    <property type="entry name" value="ABM DOMAIN-CONTAINING PROTEIN"/>
    <property type="match status" value="1"/>
</dbReference>
<dbReference type="PANTHER" id="PTHR33336">
    <property type="entry name" value="QUINOL MONOOXYGENASE YGIN-RELATED"/>
    <property type="match status" value="1"/>
</dbReference>
<gene>
    <name evidence="2" type="ORF">FC43_GL001286</name>
</gene>
<accession>A0A0R1UH62</accession>
<feature type="domain" description="ABM" evidence="1">
    <location>
        <begin position="2"/>
        <end position="90"/>
    </location>
</feature>
<protein>
    <recommendedName>
        <fullName evidence="1">ABM domain-containing protein</fullName>
    </recommendedName>
</protein>
<dbReference type="PROSITE" id="PS51725">
    <property type="entry name" value="ABM"/>
    <property type="match status" value="1"/>
</dbReference>
<sequence length="95" mass="11047">MILINVHCDVDPAKRDAFKDYLKNLVEKSRQDQGNLFYTYLIDGLDENKFMIVENWADQAAIDAHNKTAHLQDFLQNARSYLTKDFVIRIAEVAE</sequence>
<evidence type="ECO:0000313" key="2">
    <source>
        <dbReference type="EMBL" id="KRL90682.1"/>
    </source>
</evidence>
<dbReference type="InterPro" id="IPR011008">
    <property type="entry name" value="Dimeric_a/b-barrel"/>
</dbReference>
<dbReference type="Proteomes" id="UP000050816">
    <property type="component" value="Unassembled WGS sequence"/>
</dbReference>
<dbReference type="AlphaFoldDB" id="A0A0R1UH62"/>
<reference evidence="2 3" key="1">
    <citation type="journal article" date="2015" name="Genome Announc.">
        <title>Expanding the biotechnology potential of lactobacilli through comparative genomics of 213 strains and associated genera.</title>
        <authorList>
            <person name="Sun Z."/>
            <person name="Harris H.M."/>
            <person name="McCann A."/>
            <person name="Guo C."/>
            <person name="Argimon S."/>
            <person name="Zhang W."/>
            <person name="Yang X."/>
            <person name="Jeffery I.B."/>
            <person name="Cooney J.C."/>
            <person name="Kagawa T.F."/>
            <person name="Liu W."/>
            <person name="Song Y."/>
            <person name="Salvetti E."/>
            <person name="Wrobel A."/>
            <person name="Rasinkangas P."/>
            <person name="Parkhill J."/>
            <person name="Rea M.C."/>
            <person name="O'Sullivan O."/>
            <person name="Ritari J."/>
            <person name="Douillard F.P."/>
            <person name="Paul Ross R."/>
            <person name="Yang R."/>
            <person name="Briner A.E."/>
            <person name="Felis G.E."/>
            <person name="de Vos W.M."/>
            <person name="Barrangou R."/>
            <person name="Klaenhammer T.R."/>
            <person name="Caufield P.W."/>
            <person name="Cui Y."/>
            <person name="Zhang H."/>
            <person name="O'Toole P.W."/>
        </authorList>
    </citation>
    <scope>NUCLEOTIDE SEQUENCE [LARGE SCALE GENOMIC DNA]</scope>
    <source>
        <strain evidence="2 3">DSM 15946</strain>
    </source>
</reference>
<dbReference type="SUPFAM" id="SSF54909">
    <property type="entry name" value="Dimeric alpha+beta barrel"/>
    <property type="match status" value="1"/>
</dbReference>
<evidence type="ECO:0000259" key="1">
    <source>
        <dbReference type="PROSITE" id="PS51725"/>
    </source>
</evidence>
<name>A0A0R1UH62_9LACO</name>
<comment type="caution">
    <text evidence="2">The sequence shown here is derived from an EMBL/GenBank/DDBJ whole genome shotgun (WGS) entry which is preliminary data.</text>
</comment>
<dbReference type="RefSeq" id="WP_019206671.1">
    <property type="nucleotide sequence ID" value="NZ_AZFK01000028.1"/>
</dbReference>
<dbReference type="InterPro" id="IPR050744">
    <property type="entry name" value="AI-2_Isomerase_LsrG"/>
</dbReference>
<dbReference type="EMBL" id="AZFK01000028">
    <property type="protein sequence ID" value="KRL90682.1"/>
    <property type="molecule type" value="Genomic_DNA"/>
</dbReference>
<dbReference type="Gene3D" id="3.30.70.100">
    <property type="match status" value="1"/>
</dbReference>
<dbReference type="Pfam" id="PF03992">
    <property type="entry name" value="ABM"/>
    <property type="match status" value="1"/>
</dbReference>